<evidence type="ECO:0000313" key="2">
    <source>
        <dbReference type="EMBL" id="MEN3747754.1"/>
    </source>
</evidence>
<accession>A0ABV0B856</accession>
<evidence type="ECO:0000313" key="3">
    <source>
        <dbReference type="Proteomes" id="UP001427805"/>
    </source>
</evidence>
<dbReference type="Proteomes" id="UP001427805">
    <property type="component" value="Unassembled WGS sequence"/>
</dbReference>
<feature type="region of interest" description="Disordered" evidence="1">
    <location>
        <begin position="1"/>
        <end position="38"/>
    </location>
</feature>
<dbReference type="EMBL" id="JBDIZK010000006">
    <property type="protein sequence ID" value="MEN3747754.1"/>
    <property type="molecule type" value="Genomic_DNA"/>
</dbReference>
<sequence>MHITTSSEPGIATAEQGQVMLDGPDGVATAMTPDAAEQTGRSLIAAAAQARQQDPGA</sequence>
<evidence type="ECO:0000256" key="1">
    <source>
        <dbReference type="SAM" id="MobiDB-lite"/>
    </source>
</evidence>
<keyword evidence="3" id="KW-1185">Reference proteome</keyword>
<comment type="caution">
    <text evidence="2">The sequence shown here is derived from an EMBL/GenBank/DDBJ whole genome shotgun (WGS) entry which is preliminary data.</text>
</comment>
<gene>
    <name evidence="2" type="ORF">TPR58_11295</name>
</gene>
<organism evidence="2 3">
    <name type="scientific">Sphingomonas rustica</name>
    <dbReference type="NCBI Taxonomy" id="3103142"/>
    <lineage>
        <taxon>Bacteria</taxon>
        <taxon>Pseudomonadati</taxon>
        <taxon>Pseudomonadota</taxon>
        <taxon>Alphaproteobacteria</taxon>
        <taxon>Sphingomonadales</taxon>
        <taxon>Sphingomonadaceae</taxon>
        <taxon>Sphingomonas</taxon>
    </lineage>
</organism>
<protein>
    <submittedName>
        <fullName evidence="2">Uncharacterized protein</fullName>
    </submittedName>
</protein>
<name>A0ABV0B856_9SPHN</name>
<dbReference type="RefSeq" id="WP_346246765.1">
    <property type="nucleotide sequence ID" value="NZ_JBDIZK010000006.1"/>
</dbReference>
<proteinExistence type="predicted"/>
<reference evidence="2 3" key="1">
    <citation type="submission" date="2024-05" db="EMBL/GenBank/DDBJ databases">
        <title>Sphingomonas sp. HF-S3 16S ribosomal RNA gene Genome sequencing and assembly.</title>
        <authorList>
            <person name="Lee H."/>
        </authorList>
    </citation>
    <scope>NUCLEOTIDE SEQUENCE [LARGE SCALE GENOMIC DNA]</scope>
    <source>
        <strain evidence="2 3">HF-S3</strain>
    </source>
</reference>